<dbReference type="AlphaFoldDB" id="A0A7W3QPL3"/>
<keyword evidence="2" id="KW-0575">Peroxidase</keyword>
<dbReference type="SUPFAM" id="SSF69118">
    <property type="entry name" value="AhpD-like"/>
    <property type="match status" value="1"/>
</dbReference>
<dbReference type="InterPro" id="IPR029032">
    <property type="entry name" value="AhpD-like"/>
</dbReference>
<organism evidence="2 3">
    <name type="scientific">Actinomadura namibiensis</name>
    <dbReference type="NCBI Taxonomy" id="182080"/>
    <lineage>
        <taxon>Bacteria</taxon>
        <taxon>Bacillati</taxon>
        <taxon>Actinomycetota</taxon>
        <taxon>Actinomycetes</taxon>
        <taxon>Streptosporangiales</taxon>
        <taxon>Thermomonosporaceae</taxon>
        <taxon>Actinomadura</taxon>
    </lineage>
</organism>
<accession>A0A7W3QPL3</accession>
<proteinExistence type="predicted"/>
<evidence type="ECO:0000313" key="2">
    <source>
        <dbReference type="EMBL" id="MBA8954313.1"/>
    </source>
</evidence>
<gene>
    <name evidence="2" type="ORF">HNR61_005967</name>
</gene>
<dbReference type="PANTHER" id="PTHR34846">
    <property type="entry name" value="4-CARBOXYMUCONOLACTONE DECARBOXYLASE FAMILY PROTEIN (AFU_ORTHOLOGUE AFUA_6G11590)"/>
    <property type="match status" value="1"/>
</dbReference>
<dbReference type="RefSeq" id="WP_182846401.1">
    <property type="nucleotide sequence ID" value="NZ_BAAALP010000023.1"/>
</dbReference>
<keyword evidence="2" id="KW-0560">Oxidoreductase</keyword>
<dbReference type="Proteomes" id="UP000572680">
    <property type="component" value="Unassembled WGS sequence"/>
</dbReference>
<evidence type="ECO:0000259" key="1">
    <source>
        <dbReference type="Pfam" id="PF02627"/>
    </source>
</evidence>
<dbReference type="InterPro" id="IPR004675">
    <property type="entry name" value="AhpD_core"/>
</dbReference>
<feature type="domain" description="Carboxymuconolactone decarboxylase-like" evidence="1">
    <location>
        <begin position="14"/>
        <end position="95"/>
    </location>
</feature>
<dbReference type="GO" id="GO:0051920">
    <property type="term" value="F:peroxiredoxin activity"/>
    <property type="evidence" value="ECO:0007669"/>
    <property type="project" value="InterPro"/>
</dbReference>
<name>A0A7W3QPL3_ACTNM</name>
<protein>
    <submittedName>
        <fullName evidence="2">AhpD family alkylhydroperoxidase</fullName>
    </submittedName>
</protein>
<dbReference type="NCBIfam" id="TIGR00778">
    <property type="entry name" value="ahpD_dom"/>
    <property type="match status" value="1"/>
</dbReference>
<reference evidence="2 3" key="1">
    <citation type="submission" date="2020-08" db="EMBL/GenBank/DDBJ databases">
        <title>Genomic Encyclopedia of Type Strains, Phase IV (KMG-IV): sequencing the most valuable type-strain genomes for metagenomic binning, comparative biology and taxonomic classification.</title>
        <authorList>
            <person name="Goeker M."/>
        </authorList>
    </citation>
    <scope>NUCLEOTIDE SEQUENCE [LARGE SCALE GENOMIC DNA]</scope>
    <source>
        <strain evidence="2 3">DSM 44197</strain>
    </source>
</reference>
<sequence>MQKRMTTFATHAADAYKGFLAVEGFLHGGVLPDALLHLLKLRVSQINGCAYCVDMHAHDLRKAGESDERLWSLAAWREAPFYTDEERAALALAEAATRIADNPGGVPDEIWDEAADHFDEKQLAALIAAIANINAWNRINVILRNPAGSHRP</sequence>
<keyword evidence="3" id="KW-1185">Reference proteome</keyword>
<dbReference type="EMBL" id="JACJIA010000008">
    <property type="protein sequence ID" value="MBA8954313.1"/>
    <property type="molecule type" value="Genomic_DNA"/>
</dbReference>
<comment type="caution">
    <text evidence="2">The sequence shown here is derived from an EMBL/GenBank/DDBJ whole genome shotgun (WGS) entry which is preliminary data.</text>
</comment>
<dbReference type="PANTHER" id="PTHR34846:SF7">
    <property type="entry name" value="BLL7811 PROTEIN"/>
    <property type="match status" value="1"/>
</dbReference>
<evidence type="ECO:0000313" key="3">
    <source>
        <dbReference type="Proteomes" id="UP000572680"/>
    </source>
</evidence>
<dbReference type="Gene3D" id="1.20.1290.10">
    <property type="entry name" value="AhpD-like"/>
    <property type="match status" value="1"/>
</dbReference>
<dbReference type="Pfam" id="PF02627">
    <property type="entry name" value="CMD"/>
    <property type="match status" value="1"/>
</dbReference>
<dbReference type="InterPro" id="IPR003779">
    <property type="entry name" value="CMD-like"/>
</dbReference>